<keyword evidence="1" id="KW-0472">Membrane</keyword>
<feature type="transmembrane region" description="Helical" evidence="1">
    <location>
        <begin position="212"/>
        <end position="231"/>
    </location>
</feature>
<dbReference type="Proteomes" id="UP000284120">
    <property type="component" value="Unassembled WGS sequence"/>
</dbReference>
<feature type="transmembrane region" description="Helical" evidence="1">
    <location>
        <begin position="178"/>
        <end position="200"/>
    </location>
</feature>
<reference evidence="2 3" key="1">
    <citation type="submission" date="2018-06" db="EMBL/GenBank/DDBJ databases">
        <title>Pedobacter endophyticus sp. nov., an endophytic bacterium isolated from a leaf of Triticum aestivum.</title>
        <authorList>
            <person name="Zhang L."/>
        </authorList>
    </citation>
    <scope>NUCLEOTIDE SEQUENCE [LARGE SCALE GENOMIC DNA]</scope>
    <source>
        <strain evidence="2 3">CM134L-2</strain>
    </source>
</reference>
<dbReference type="RefSeq" id="WP_113647237.1">
    <property type="nucleotide sequence ID" value="NZ_QMHN01000003.1"/>
</dbReference>
<feature type="transmembrane region" description="Helical" evidence="1">
    <location>
        <begin position="106"/>
        <end position="137"/>
    </location>
</feature>
<evidence type="ECO:0000313" key="3">
    <source>
        <dbReference type="Proteomes" id="UP000284120"/>
    </source>
</evidence>
<accession>A0A443YU16</accession>
<keyword evidence="1" id="KW-1133">Transmembrane helix</keyword>
<evidence type="ECO:0000313" key="2">
    <source>
        <dbReference type="EMBL" id="RWU07325.1"/>
    </source>
</evidence>
<feature type="transmembrane region" description="Helical" evidence="1">
    <location>
        <begin position="21"/>
        <end position="42"/>
    </location>
</feature>
<dbReference type="OrthoDB" id="1523880at2"/>
<feature type="transmembrane region" description="Helical" evidence="1">
    <location>
        <begin position="66"/>
        <end position="85"/>
    </location>
</feature>
<sequence length="278" mass="31838">MNNTFNTRRFSLLLKRQWLEFGKIYLMSLGIIIAIIVGFYLFNFPDLSEYKKTEMVPYRINFREPLFTLLGPLFISIIAGTYFAHLGNKAKATSDLLTPASKLEKYVTAIIYTSIVPILSYVFIFSVVDFCFVQAYLSDYSYVEKVYEGGQYVNRTIEKGGWLFFNHSHLLHSYFNEVALICSSFSILVTSVFLVGSIYFNRFQYIKTLVTISAFVSVAMLIYVQAGKFFFDNKVRISSDNSFNGPGDNGPLLIATGITIVALFFYIVGYIRYKEKEV</sequence>
<name>A0A443YU16_9SPHI</name>
<proteinExistence type="predicted"/>
<keyword evidence="1" id="KW-0812">Transmembrane</keyword>
<comment type="caution">
    <text evidence="2">The sequence shown here is derived from an EMBL/GenBank/DDBJ whole genome shotgun (WGS) entry which is preliminary data.</text>
</comment>
<keyword evidence="3" id="KW-1185">Reference proteome</keyword>
<gene>
    <name evidence="2" type="ORF">DPV69_10030</name>
</gene>
<feature type="transmembrane region" description="Helical" evidence="1">
    <location>
        <begin position="251"/>
        <end position="271"/>
    </location>
</feature>
<dbReference type="AlphaFoldDB" id="A0A443YU16"/>
<dbReference type="EMBL" id="SAYW01000003">
    <property type="protein sequence ID" value="RWU07325.1"/>
    <property type="molecule type" value="Genomic_DNA"/>
</dbReference>
<evidence type="ECO:0000256" key="1">
    <source>
        <dbReference type="SAM" id="Phobius"/>
    </source>
</evidence>
<organism evidence="2 3">
    <name type="scientific">Pedobacter chitinilyticus</name>
    <dbReference type="NCBI Taxonomy" id="2233776"/>
    <lineage>
        <taxon>Bacteria</taxon>
        <taxon>Pseudomonadati</taxon>
        <taxon>Bacteroidota</taxon>
        <taxon>Sphingobacteriia</taxon>
        <taxon>Sphingobacteriales</taxon>
        <taxon>Sphingobacteriaceae</taxon>
        <taxon>Pedobacter</taxon>
    </lineage>
</organism>
<protein>
    <submittedName>
        <fullName evidence="2">Uncharacterized protein</fullName>
    </submittedName>
</protein>